<dbReference type="AlphaFoldDB" id="A0A9D1P3R5"/>
<organism evidence="4 5">
    <name type="scientific">Candidatus Scatomonas pullistercoris</name>
    <dbReference type="NCBI Taxonomy" id="2840920"/>
    <lineage>
        <taxon>Bacteria</taxon>
        <taxon>Bacillati</taxon>
        <taxon>Bacillota</taxon>
        <taxon>Clostridia</taxon>
        <taxon>Lachnospirales</taxon>
        <taxon>Lachnospiraceae</taxon>
        <taxon>Lachnospiraceae incertae sedis</taxon>
        <taxon>Candidatus Scatomonas</taxon>
    </lineage>
</organism>
<accession>A0A9D1P3R5</accession>
<dbReference type="InterPro" id="IPR001110">
    <property type="entry name" value="UPF0012_CS"/>
</dbReference>
<reference evidence="4" key="2">
    <citation type="journal article" date="2021" name="PeerJ">
        <title>Extensive microbial diversity within the chicken gut microbiome revealed by metagenomics and culture.</title>
        <authorList>
            <person name="Gilroy R."/>
            <person name="Ravi A."/>
            <person name="Getino M."/>
            <person name="Pursley I."/>
            <person name="Horton D.L."/>
            <person name="Alikhan N.F."/>
            <person name="Baker D."/>
            <person name="Gharbi K."/>
            <person name="Hall N."/>
            <person name="Watson M."/>
            <person name="Adriaenssens E.M."/>
            <person name="Foster-Nyarko E."/>
            <person name="Jarju S."/>
            <person name="Secka A."/>
            <person name="Antonio M."/>
            <person name="Oren A."/>
            <person name="Chaudhuri R.R."/>
            <person name="La Ragione R."/>
            <person name="Hildebrand F."/>
            <person name="Pallen M.J."/>
        </authorList>
    </citation>
    <scope>NUCLEOTIDE SEQUENCE</scope>
    <source>
        <strain evidence="4">CHK188-20938</strain>
    </source>
</reference>
<comment type="similarity">
    <text evidence="1">Belongs to the carbon-nitrogen hydrolase superfamily. NIT1/NIT2 family.</text>
</comment>
<evidence type="ECO:0000256" key="2">
    <source>
        <dbReference type="ARBA" id="ARBA00022801"/>
    </source>
</evidence>
<dbReference type="Proteomes" id="UP000824169">
    <property type="component" value="Unassembled WGS sequence"/>
</dbReference>
<dbReference type="PANTHER" id="PTHR23088">
    <property type="entry name" value="NITRILASE-RELATED"/>
    <property type="match status" value="1"/>
</dbReference>
<dbReference type="EMBL" id="DVOO01000019">
    <property type="protein sequence ID" value="HIV25502.1"/>
    <property type="molecule type" value="Genomic_DNA"/>
</dbReference>
<keyword evidence="2 4" id="KW-0378">Hydrolase</keyword>
<gene>
    <name evidence="4" type="ORF">IAB71_06915</name>
</gene>
<dbReference type="SUPFAM" id="SSF56317">
    <property type="entry name" value="Carbon-nitrogen hydrolase"/>
    <property type="match status" value="1"/>
</dbReference>
<dbReference type="CDD" id="cd07572">
    <property type="entry name" value="nit"/>
    <property type="match status" value="1"/>
</dbReference>
<feature type="domain" description="CN hydrolase" evidence="3">
    <location>
        <begin position="6"/>
        <end position="248"/>
    </location>
</feature>
<name>A0A9D1P3R5_9FIRM</name>
<dbReference type="Gene3D" id="3.60.110.10">
    <property type="entry name" value="Carbon-nitrogen hydrolase"/>
    <property type="match status" value="1"/>
</dbReference>
<dbReference type="PROSITE" id="PS50263">
    <property type="entry name" value="CN_HYDROLASE"/>
    <property type="match status" value="1"/>
</dbReference>
<evidence type="ECO:0000313" key="5">
    <source>
        <dbReference type="Proteomes" id="UP000824169"/>
    </source>
</evidence>
<evidence type="ECO:0000256" key="1">
    <source>
        <dbReference type="ARBA" id="ARBA00010613"/>
    </source>
</evidence>
<dbReference type="PANTHER" id="PTHR23088:SF27">
    <property type="entry name" value="DEAMINATED GLUTATHIONE AMIDASE"/>
    <property type="match status" value="1"/>
</dbReference>
<dbReference type="PROSITE" id="PS01227">
    <property type="entry name" value="UPF0012"/>
    <property type="match status" value="1"/>
</dbReference>
<proteinExistence type="inferred from homology"/>
<protein>
    <submittedName>
        <fullName evidence="4">Carbon-nitrogen hydrolase family protein</fullName>
    </submittedName>
</protein>
<sequence length="284" mass="31511">MHREKFTAGLIQMDSRDLWSDNKKAAGDLIRQAAGEGASLVILPETADYVGVDFRRHATRVPGPVTDFFQEQAARYGIYLHCGSMTQKTESGRIRNTSLVFAPDGSLCGYYSKLHLFDVEIADGPSYRESDEITGGDRIALVDTELCTLGLSICYDLRFPEQFRLMARLGAGLLINCANFTAETGKAHWEPLLRARAIENTCYVAAVGQCGNKPAFRSWGHTMLIDPWGNILGQLGEKPGVLLGEIDMNYLSQVRRQLPSLANIRDDVYDLRSSSMQFFDEGGE</sequence>
<dbReference type="InterPro" id="IPR045254">
    <property type="entry name" value="Nit1/2_C-N_Hydrolase"/>
</dbReference>
<dbReference type="GO" id="GO:0016811">
    <property type="term" value="F:hydrolase activity, acting on carbon-nitrogen (but not peptide) bonds, in linear amides"/>
    <property type="evidence" value="ECO:0007669"/>
    <property type="project" value="InterPro"/>
</dbReference>
<dbReference type="Pfam" id="PF00795">
    <property type="entry name" value="CN_hydrolase"/>
    <property type="match status" value="1"/>
</dbReference>
<reference evidence="4" key="1">
    <citation type="submission" date="2020-10" db="EMBL/GenBank/DDBJ databases">
        <authorList>
            <person name="Gilroy R."/>
        </authorList>
    </citation>
    <scope>NUCLEOTIDE SEQUENCE</scope>
    <source>
        <strain evidence="4">CHK188-20938</strain>
    </source>
</reference>
<dbReference type="InterPro" id="IPR003010">
    <property type="entry name" value="C-N_Hydrolase"/>
</dbReference>
<evidence type="ECO:0000313" key="4">
    <source>
        <dbReference type="EMBL" id="HIV25502.1"/>
    </source>
</evidence>
<dbReference type="InterPro" id="IPR036526">
    <property type="entry name" value="C-N_Hydrolase_sf"/>
</dbReference>
<comment type="caution">
    <text evidence="4">The sequence shown here is derived from an EMBL/GenBank/DDBJ whole genome shotgun (WGS) entry which is preliminary data.</text>
</comment>
<evidence type="ECO:0000259" key="3">
    <source>
        <dbReference type="PROSITE" id="PS50263"/>
    </source>
</evidence>